<evidence type="ECO:0000256" key="1">
    <source>
        <dbReference type="SAM" id="Phobius"/>
    </source>
</evidence>
<feature type="transmembrane region" description="Helical" evidence="1">
    <location>
        <begin position="126"/>
        <end position="150"/>
    </location>
</feature>
<reference evidence="2" key="1">
    <citation type="submission" date="2019-09" db="EMBL/GenBank/DDBJ databases">
        <authorList>
            <person name="Cremers G."/>
        </authorList>
    </citation>
    <scope>NUCLEOTIDE SEQUENCE [LARGE SCALE GENOMIC DNA]</scope>
    <source>
        <strain evidence="2">3B</strain>
    </source>
</reference>
<accession>A0A5E6MHZ0</accession>
<dbReference type="Proteomes" id="UP000381693">
    <property type="component" value="Unassembled WGS sequence"/>
</dbReference>
<feature type="transmembrane region" description="Helical" evidence="1">
    <location>
        <begin position="98"/>
        <end position="120"/>
    </location>
</feature>
<feature type="transmembrane region" description="Helical" evidence="1">
    <location>
        <begin position="53"/>
        <end position="77"/>
    </location>
</feature>
<comment type="caution">
    <text evidence="2">The sequence shown here is derived from an EMBL/GenBank/DDBJ whole genome shotgun (WGS) entry which is preliminary data.</text>
</comment>
<protein>
    <recommendedName>
        <fullName evidence="4">Glycerophosphoryl diester phosphodiesterase membrane domain-containing protein</fullName>
    </recommendedName>
</protein>
<evidence type="ECO:0008006" key="4">
    <source>
        <dbReference type="Google" id="ProtNLM"/>
    </source>
</evidence>
<keyword evidence="1" id="KW-0812">Transmembrane</keyword>
<keyword evidence="1" id="KW-1133">Transmembrane helix</keyword>
<keyword evidence="1" id="KW-0472">Membrane</keyword>
<sequence>MPSAILFLQQSLTVALDRLRASFWIALAAGAAYWLMALLLARIVTNFPRGSPAAILSILSSQGLLGILIVGLARFFLRLADGKAARLDELFYGFSAPWKSIAGALFGWVIGIVSLTALLLPAAAPIALIAVLCLLPLLMFEPFLVADDAVSGVTEAFVESFRLGISHYAKALAIAVTVAALFFLGVLLVVGLLINIPICYSLVAVAYRNLLSEP</sequence>
<gene>
    <name evidence="2" type="ORF">MAMC_01667</name>
</gene>
<feature type="transmembrane region" description="Helical" evidence="1">
    <location>
        <begin position="21"/>
        <end position="41"/>
    </location>
</feature>
<dbReference type="AlphaFoldDB" id="A0A5E6MHZ0"/>
<feature type="transmembrane region" description="Helical" evidence="1">
    <location>
        <begin position="171"/>
        <end position="194"/>
    </location>
</feature>
<organism evidence="2 3">
    <name type="scientific">Methylacidimicrobium cyclopophantes</name>
    <dbReference type="NCBI Taxonomy" id="1041766"/>
    <lineage>
        <taxon>Bacteria</taxon>
        <taxon>Pseudomonadati</taxon>
        <taxon>Verrucomicrobiota</taxon>
        <taxon>Methylacidimicrobium</taxon>
    </lineage>
</organism>
<dbReference type="OrthoDB" id="193145at2"/>
<evidence type="ECO:0000313" key="3">
    <source>
        <dbReference type="Proteomes" id="UP000381693"/>
    </source>
</evidence>
<proteinExistence type="predicted"/>
<name>A0A5E6MHZ0_9BACT</name>
<evidence type="ECO:0000313" key="2">
    <source>
        <dbReference type="EMBL" id="VVM07519.1"/>
    </source>
</evidence>
<dbReference type="RefSeq" id="WP_142525628.1">
    <property type="nucleotide sequence ID" value="NZ_CABFUZ020000174.1"/>
</dbReference>
<dbReference type="EMBL" id="CABFUZ020000174">
    <property type="protein sequence ID" value="VVM07519.1"/>
    <property type="molecule type" value="Genomic_DNA"/>
</dbReference>
<keyword evidence="3" id="KW-1185">Reference proteome</keyword>